<evidence type="ECO:0000259" key="3">
    <source>
        <dbReference type="Pfam" id="PF06155"/>
    </source>
</evidence>
<accession>A0A3B0ZSF3</accession>
<dbReference type="InterPro" id="IPR010376">
    <property type="entry name" value="GBBH-like_N"/>
</dbReference>
<evidence type="ECO:0000256" key="1">
    <source>
        <dbReference type="ARBA" id="ARBA00022723"/>
    </source>
</evidence>
<dbReference type="Pfam" id="PF06155">
    <property type="entry name" value="GBBH-like_N"/>
    <property type="match status" value="1"/>
</dbReference>
<name>A0A3B0ZSF3_9ZZZZ</name>
<proteinExistence type="predicted"/>
<dbReference type="Gene3D" id="3.30.2020.30">
    <property type="match status" value="1"/>
</dbReference>
<gene>
    <name evidence="4" type="ORF">MNBD_GAMMA22-2380</name>
</gene>
<dbReference type="PANTHER" id="PTHR35303">
    <property type="entry name" value="OS02G0197800 PROTEIN"/>
    <property type="match status" value="1"/>
</dbReference>
<protein>
    <recommendedName>
        <fullName evidence="3">Gamma-butyrobetaine hydroxylase-like N-terminal domain-containing protein</fullName>
    </recommendedName>
</protein>
<keyword evidence="2" id="KW-0408">Iron</keyword>
<reference evidence="4" key="1">
    <citation type="submission" date="2018-06" db="EMBL/GenBank/DDBJ databases">
        <authorList>
            <person name="Zhirakovskaya E."/>
        </authorList>
    </citation>
    <scope>NUCLEOTIDE SEQUENCE</scope>
</reference>
<dbReference type="GO" id="GO:0046872">
    <property type="term" value="F:metal ion binding"/>
    <property type="evidence" value="ECO:0007669"/>
    <property type="project" value="UniProtKB-KW"/>
</dbReference>
<dbReference type="AlphaFoldDB" id="A0A3B0ZSF3"/>
<dbReference type="InterPro" id="IPR038492">
    <property type="entry name" value="GBBH-like_N_sf"/>
</dbReference>
<dbReference type="EMBL" id="UOFS01000011">
    <property type="protein sequence ID" value="VAW92150.1"/>
    <property type="molecule type" value="Genomic_DNA"/>
</dbReference>
<dbReference type="PANTHER" id="PTHR35303:SF5">
    <property type="entry name" value="OS02G0197800 PROTEIN"/>
    <property type="match status" value="1"/>
</dbReference>
<feature type="domain" description="Gamma-butyrobetaine hydroxylase-like N-terminal" evidence="3">
    <location>
        <begin position="10"/>
        <end position="94"/>
    </location>
</feature>
<keyword evidence="1" id="KW-0479">Metal-binding</keyword>
<sequence length="124" mass="14215">MSDSPKPTEINLHQKSRVLEISFNDGKNFQIPVEFLRVYSPSAEVAGHGPGQEVLQIGKQDVNIEKIEQVGNYAVQIFFDDNHNTGIYAWSTLYDYGLNYTKLWQKYLERLTEAGHKRVEPSIN</sequence>
<evidence type="ECO:0000313" key="4">
    <source>
        <dbReference type="EMBL" id="VAW92150.1"/>
    </source>
</evidence>
<evidence type="ECO:0000256" key="2">
    <source>
        <dbReference type="ARBA" id="ARBA00023004"/>
    </source>
</evidence>
<organism evidence="4">
    <name type="scientific">hydrothermal vent metagenome</name>
    <dbReference type="NCBI Taxonomy" id="652676"/>
    <lineage>
        <taxon>unclassified sequences</taxon>
        <taxon>metagenomes</taxon>
        <taxon>ecological metagenomes</taxon>
    </lineage>
</organism>